<keyword evidence="9" id="KW-1185">Reference proteome</keyword>
<protein>
    <submittedName>
        <fullName evidence="8">ABC transporter ATP-binding protein</fullName>
    </submittedName>
</protein>
<dbReference type="OrthoDB" id="2550338at2"/>
<dbReference type="PANTHER" id="PTHR43875:SF1">
    <property type="entry name" value="OSMOPROTECTIVE COMPOUNDS UPTAKE ATP-BINDING PROTEIN GGTA"/>
    <property type="match status" value="1"/>
</dbReference>
<dbReference type="Gene3D" id="3.40.50.300">
    <property type="entry name" value="P-loop containing nucleotide triphosphate hydrolases"/>
    <property type="match status" value="1"/>
</dbReference>
<reference evidence="9 10" key="1">
    <citation type="submission" date="2016-04" db="EMBL/GenBank/DDBJ databases">
        <title>Reclassification of Paraburkholderia panaciterrae (Farh et al. 2015) Dobritsa &amp; Samadpour 2016 as a later homotypic synonym of Paraburkholderia ginsengiterrae (Farh et al. 2015) Dobritsa &amp; Samadpour 2016.</title>
        <authorList>
            <person name="Dobritsa A.P."/>
            <person name="Kutumbaka K."/>
            <person name="Samadpour M."/>
        </authorList>
    </citation>
    <scope>NUCLEOTIDE SEQUENCE [LARGE SCALE GENOMIC DNA]</scope>
    <source>
        <strain evidence="8 10">DCY85</strain>
        <strain evidence="7 9">DCY85-1</strain>
    </source>
</reference>
<dbReference type="SUPFAM" id="SSF52540">
    <property type="entry name" value="P-loop containing nucleoside triphosphate hydrolases"/>
    <property type="match status" value="1"/>
</dbReference>
<evidence type="ECO:0000313" key="7">
    <source>
        <dbReference type="EMBL" id="OAJ53164.1"/>
    </source>
</evidence>
<dbReference type="GO" id="GO:0055052">
    <property type="term" value="C:ATP-binding cassette (ABC) transporter complex, substrate-binding subunit-containing"/>
    <property type="evidence" value="ECO:0007669"/>
    <property type="project" value="TreeGrafter"/>
</dbReference>
<dbReference type="SUPFAM" id="SSF50331">
    <property type="entry name" value="MOP-like"/>
    <property type="match status" value="1"/>
</dbReference>
<dbReference type="InterPro" id="IPR008995">
    <property type="entry name" value="Mo/tungstate-bd_C_term_dom"/>
</dbReference>
<dbReference type="InterPro" id="IPR015855">
    <property type="entry name" value="ABC_transpr_MalK-like"/>
</dbReference>
<name>A0A1A9N430_9BURK</name>
<evidence type="ECO:0000256" key="5">
    <source>
        <dbReference type="ARBA" id="ARBA00022840"/>
    </source>
</evidence>
<dbReference type="FunFam" id="3.40.50.300:FF:000042">
    <property type="entry name" value="Maltose/maltodextrin ABC transporter, ATP-binding protein"/>
    <property type="match status" value="1"/>
</dbReference>
<keyword evidence="3" id="KW-0472">Membrane</keyword>
<evidence type="ECO:0000256" key="2">
    <source>
        <dbReference type="ARBA" id="ARBA00022475"/>
    </source>
</evidence>
<dbReference type="STRING" id="1462993.A6V36_12490"/>
<proteinExistence type="predicted"/>
<evidence type="ECO:0000256" key="3">
    <source>
        <dbReference type="ARBA" id="ARBA00022519"/>
    </source>
</evidence>
<dbReference type="EMBL" id="LXJZ01000220">
    <property type="protein sequence ID" value="OAJ53164.1"/>
    <property type="molecule type" value="Genomic_DNA"/>
</dbReference>
<gene>
    <name evidence="7" type="ORF">A6V36_12490</name>
    <name evidence="8" type="ORF">A6V37_06555</name>
</gene>
<sequence length="348" mass="38033">MAEIQLRNVSKRFGNIVAVDDLSIDVKDGEFVVLLGPSGAGKTTTLRLIAGLERPDAGDVLIDGVVATGVHPSDRDVAFIFQQYSLYPHLTVFGNLAFPLRSPRRRSSEEQVRARVHAVAQMLHMEAKLDNMATHLSGGEMQRVAIGRALVREPKVFLMDEPLSSLDAKLREELRIELKRLHRTIGATILYVTHDQVEATTLADRIGILEHGRLVQLGTPREVYSNPVSLSAAQRLGSPPINLLPPTLFDSVAVPTGTATVAIRPEDVVLHDGDARDAPGTHHARDALDLKVLEYSPLRHLLILERAGTAVVATTMAERNFSPGQSVGVSLPARCLLYFRADGRRIPT</sequence>
<dbReference type="InterPro" id="IPR027417">
    <property type="entry name" value="P-loop_NTPase"/>
</dbReference>
<evidence type="ECO:0000259" key="6">
    <source>
        <dbReference type="PROSITE" id="PS50893"/>
    </source>
</evidence>
<keyword evidence="2" id="KW-1003">Cell membrane</keyword>
<dbReference type="Pfam" id="PF00005">
    <property type="entry name" value="ABC_tran"/>
    <property type="match status" value="1"/>
</dbReference>
<comment type="caution">
    <text evidence="8">The sequence shown here is derived from an EMBL/GenBank/DDBJ whole genome shotgun (WGS) entry which is preliminary data.</text>
</comment>
<dbReference type="InterPro" id="IPR003593">
    <property type="entry name" value="AAA+_ATPase"/>
</dbReference>
<dbReference type="GO" id="GO:0140359">
    <property type="term" value="F:ABC-type transporter activity"/>
    <property type="evidence" value="ECO:0007669"/>
    <property type="project" value="InterPro"/>
</dbReference>
<keyword evidence="4" id="KW-0547">Nucleotide-binding</keyword>
<keyword evidence="3" id="KW-0997">Cell inner membrane</keyword>
<dbReference type="AlphaFoldDB" id="A0A1A9N430"/>
<dbReference type="RefSeq" id="WP_064271640.1">
    <property type="nucleotide sequence ID" value="NZ_LXJZ01000220.1"/>
</dbReference>
<evidence type="ECO:0000256" key="4">
    <source>
        <dbReference type="ARBA" id="ARBA00022741"/>
    </source>
</evidence>
<dbReference type="CDD" id="cd03301">
    <property type="entry name" value="ABC_MalK_N"/>
    <property type="match status" value="1"/>
</dbReference>
<dbReference type="EMBL" id="LXKA01000338">
    <property type="protein sequence ID" value="OAJ55863.1"/>
    <property type="molecule type" value="Genomic_DNA"/>
</dbReference>
<evidence type="ECO:0000313" key="9">
    <source>
        <dbReference type="Proteomes" id="UP000077961"/>
    </source>
</evidence>
<keyword evidence="5 8" id="KW-0067">ATP-binding</keyword>
<feature type="domain" description="ABC transporter" evidence="6">
    <location>
        <begin position="4"/>
        <end position="236"/>
    </location>
</feature>
<dbReference type="GO" id="GO:0008643">
    <property type="term" value="P:carbohydrate transport"/>
    <property type="evidence" value="ECO:0007669"/>
    <property type="project" value="InterPro"/>
</dbReference>
<evidence type="ECO:0000313" key="10">
    <source>
        <dbReference type="Proteomes" id="UP000078116"/>
    </source>
</evidence>
<evidence type="ECO:0000256" key="1">
    <source>
        <dbReference type="ARBA" id="ARBA00022448"/>
    </source>
</evidence>
<dbReference type="GO" id="GO:0016887">
    <property type="term" value="F:ATP hydrolysis activity"/>
    <property type="evidence" value="ECO:0007669"/>
    <property type="project" value="InterPro"/>
</dbReference>
<dbReference type="GO" id="GO:0005524">
    <property type="term" value="F:ATP binding"/>
    <property type="evidence" value="ECO:0007669"/>
    <property type="project" value="UniProtKB-KW"/>
</dbReference>
<dbReference type="InterPro" id="IPR017871">
    <property type="entry name" value="ABC_transporter-like_CS"/>
</dbReference>
<dbReference type="Proteomes" id="UP000078116">
    <property type="component" value="Unassembled WGS sequence"/>
</dbReference>
<keyword evidence="1" id="KW-0813">Transport</keyword>
<dbReference type="SMART" id="SM00382">
    <property type="entry name" value="AAA"/>
    <property type="match status" value="1"/>
</dbReference>
<dbReference type="PROSITE" id="PS00211">
    <property type="entry name" value="ABC_TRANSPORTER_1"/>
    <property type="match status" value="1"/>
</dbReference>
<accession>A0A1A9N430</accession>
<organism evidence="8 10">
    <name type="scientific">Paraburkholderia ginsengiterrae</name>
    <dbReference type="NCBI Taxonomy" id="1462993"/>
    <lineage>
        <taxon>Bacteria</taxon>
        <taxon>Pseudomonadati</taxon>
        <taxon>Pseudomonadota</taxon>
        <taxon>Betaproteobacteria</taxon>
        <taxon>Burkholderiales</taxon>
        <taxon>Burkholderiaceae</taxon>
        <taxon>Paraburkholderia</taxon>
    </lineage>
</organism>
<dbReference type="InterPro" id="IPR047641">
    <property type="entry name" value="ABC_transpr_MalK/UgpC-like"/>
</dbReference>
<dbReference type="InterPro" id="IPR003439">
    <property type="entry name" value="ABC_transporter-like_ATP-bd"/>
</dbReference>
<dbReference type="PROSITE" id="PS50893">
    <property type="entry name" value="ABC_TRANSPORTER_2"/>
    <property type="match status" value="1"/>
</dbReference>
<dbReference type="Proteomes" id="UP000077961">
    <property type="component" value="Unassembled WGS sequence"/>
</dbReference>
<dbReference type="PANTHER" id="PTHR43875">
    <property type="entry name" value="MALTODEXTRIN IMPORT ATP-BINDING PROTEIN MSMX"/>
    <property type="match status" value="1"/>
</dbReference>
<evidence type="ECO:0000313" key="8">
    <source>
        <dbReference type="EMBL" id="OAJ55863.1"/>
    </source>
</evidence>